<dbReference type="EMBL" id="BAOQ01000017">
    <property type="protein sequence ID" value="GAC84006.1"/>
    <property type="molecule type" value="Genomic_DNA"/>
</dbReference>
<dbReference type="HAMAP" id="MF_00386">
    <property type="entry name" value="UPF0161_YidD"/>
    <property type="match status" value="1"/>
</dbReference>
<feature type="region of interest" description="Disordered" evidence="2">
    <location>
        <begin position="1"/>
        <end position="32"/>
    </location>
</feature>
<keyword evidence="1" id="KW-0472">Membrane</keyword>
<dbReference type="PANTHER" id="PTHR33383">
    <property type="entry name" value="MEMBRANE PROTEIN INSERTION EFFICIENCY FACTOR-RELATED"/>
    <property type="match status" value="1"/>
</dbReference>
<comment type="subcellular location">
    <subcellularLocation>
        <location evidence="1">Cell membrane</location>
        <topology evidence="1">Peripheral membrane protein</topology>
        <orientation evidence="1">Cytoplasmic side</orientation>
    </subcellularLocation>
</comment>
<dbReference type="Proteomes" id="UP000035021">
    <property type="component" value="Unassembled WGS sequence"/>
</dbReference>
<dbReference type="Pfam" id="PF01809">
    <property type="entry name" value="YidD"/>
    <property type="match status" value="1"/>
</dbReference>
<keyword evidence="4" id="KW-1185">Reference proteome</keyword>
<dbReference type="SMART" id="SM01234">
    <property type="entry name" value="Haemolytic"/>
    <property type="match status" value="1"/>
</dbReference>
<reference evidence="3 4" key="1">
    <citation type="submission" date="2013-02" db="EMBL/GenBank/DDBJ databases">
        <title>Whole genome shotgun sequence of Gordonia paraffinivorans NBRC 108238.</title>
        <authorList>
            <person name="Isaki-Nakamura S."/>
            <person name="Hosoyama A."/>
            <person name="Tsuchikane K."/>
            <person name="Ando Y."/>
            <person name="Baba S."/>
            <person name="Ohji S."/>
            <person name="Hamada M."/>
            <person name="Tamura T."/>
            <person name="Yamazoe A."/>
            <person name="Yamazaki S."/>
            <person name="Fujita N."/>
        </authorList>
    </citation>
    <scope>NUCLEOTIDE SEQUENCE [LARGE SCALE GENOMIC DNA]</scope>
    <source>
        <strain evidence="3 4">NBRC 108238</strain>
    </source>
</reference>
<organism evidence="3 4">
    <name type="scientific">Gordonia paraffinivorans NBRC 108238</name>
    <dbReference type="NCBI Taxonomy" id="1223543"/>
    <lineage>
        <taxon>Bacteria</taxon>
        <taxon>Bacillati</taxon>
        <taxon>Actinomycetota</taxon>
        <taxon>Actinomycetes</taxon>
        <taxon>Mycobacteriales</taxon>
        <taxon>Gordoniaceae</taxon>
        <taxon>Gordonia</taxon>
    </lineage>
</organism>
<dbReference type="NCBIfam" id="TIGR00278">
    <property type="entry name" value="membrane protein insertion efficiency factor YidD"/>
    <property type="match status" value="1"/>
</dbReference>
<protein>
    <recommendedName>
        <fullName evidence="1">Putative membrane protein insertion efficiency factor</fullName>
    </recommendedName>
</protein>
<accession>A0ABQ0IM12</accession>
<evidence type="ECO:0000256" key="1">
    <source>
        <dbReference type="HAMAP-Rule" id="MF_00386"/>
    </source>
</evidence>
<comment type="function">
    <text evidence="1">Could be involved in insertion of integral membrane proteins into the membrane.</text>
</comment>
<sequence length="147" mass="16560">MIDAELDDRADHSPTSSSTPAARHDPSTDTPSLAARLRTGMRLLPRRTVIFLIELYRTWISPMRLPTCRFEPTCSGYAVEALERHGFVYGSTLAVIRLLKCGPWHKPGYDPVPERGPRDLWHDLVSRLRTGGSGHDTQHPSRRDDST</sequence>
<evidence type="ECO:0000256" key="2">
    <source>
        <dbReference type="SAM" id="MobiDB-lite"/>
    </source>
</evidence>
<evidence type="ECO:0000313" key="3">
    <source>
        <dbReference type="EMBL" id="GAC84006.1"/>
    </source>
</evidence>
<dbReference type="RefSeq" id="WP_006900240.1">
    <property type="nucleotide sequence ID" value="NZ_BAOQ01000017.1"/>
</dbReference>
<comment type="similarity">
    <text evidence="1">Belongs to the UPF0161 family.</text>
</comment>
<evidence type="ECO:0000313" key="4">
    <source>
        <dbReference type="Proteomes" id="UP000035021"/>
    </source>
</evidence>
<dbReference type="InterPro" id="IPR002696">
    <property type="entry name" value="Membr_insert_effic_factor_YidD"/>
</dbReference>
<keyword evidence="1" id="KW-1003">Cell membrane</keyword>
<gene>
    <name evidence="3" type="ORF">GP2_017_00350</name>
</gene>
<comment type="caution">
    <text evidence="3">The sequence shown here is derived from an EMBL/GenBank/DDBJ whole genome shotgun (WGS) entry which is preliminary data.</text>
</comment>
<dbReference type="PANTHER" id="PTHR33383:SF1">
    <property type="entry name" value="MEMBRANE PROTEIN INSERTION EFFICIENCY FACTOR-RELATED"/>
    <property type="match status" value="1"/>
</dbReference>
<proteinExistence type="inferred from homology"/>
<name>A0ABQ0IM12_9ACTN</name>